<reference evidence="1 2" key="1">
    <citation type="submission" date="2020-11" db="EMBL/GenBank/DDBJ databases">
        <title>Winogradskyella marina sp. nov., isolated from marine sediment.</title>
        <authorList>
            <person name="Bo J."/>
            <person name="Wang S."/>
            <person name="Song X."/>
            <person name="Du Z."/>
        </authorList>
    </citation>
    <scope>NUCLEOTIDE SEQUENCE [LARGE SCALE GENOMIC DNA]</scope>
    <source>
        <strain evidence="1 2">F6397</strain>
    </source>
</reference>
<feature type="non-terminal residue" evidence="1">
    <location>
        <position position="1"/>
    </location>
</feature>
<accession>A0ABS0EMH9</accession>
<feature type="non-terminal residue" evidence="1">
    <location>
        <position position="100"/>
    </location>
</feature>
<proteinExistence type="predicted"/>
<gene>
    <name evidence="1" type="ORF">ITJ86_17280</name>
</gene>
<name>A0ABS0EMH9_9FLAO</name>
<evidence type="ECO:0000313" key="2">
    <source>
        <dbReference type="Proteomes" id="UP000611215"/>
    </source>
</evidence>
<protein>
    <submittedName>
        <fullName evidence="1">Uncharacterized protein</fullName>
    </submittedName>
</protein>
<comment type="caution">
    <text evidence="1">The sequence shown here is derived from an EMBL/GenBank/DDBJ whole genome shotgun (WGS) entry which is preliminary data.</text>
</comment>
<keyword evidence="2" id="KW-1185">Reference proteome</keyword>
<sequence>KDEEVLNGQDPTQFIVSYHDNLADAEAGMNGLVSSYTNTSNPQQIFVTITNNVTGCSISTQSFNIEVQEAAQANPNMDPIVYEICDDNMETDGDTTDDSA</sequence>
<organism evidence="1 2">
    <name type="scientific">Winogradskyella marina</name>
    <dbReference type="NCBI Taxonomy" id="2785530"/>
    <lineage>
        <taxon>Bacteria</taxon>
        <taxon>Pseudomonadati</taxon>
        <taxon>Bacteroidota</taxon>
        <taxon>Flavobacteriia</taxon>
        <taxon>Flavobacteriales</taxon>
        <taxon>Flavobacteriaceae</taxon>
        <taxon>Winogradskyella</taxon>
    </lineage>
</organism>
<dbReference type="EMBL" id="JADOET010000080">
    <property type="protein sequence ID" value="MBF8151648.1"/>
    <property type="molecule type" value="Genomic_DNA"/>
</dbReference>
<dbReference type="RefSeq" id="WP_195872887.1">
    <property type="nucleotide sequence ID" value="NZ_JADOET010000080.1"/>
</dbReference>
<dbReference type="Proteomes" id="UP000611215">
    <property type="component" value="Unassembled WGS sequence"/>
</dbReference>
<evidence type="ECO:0000313" key="1">
    <source>
        <dbReference type="EMBL" id="MBF8151648.1"/>
    </source>
</evidence>